<organism evidence="2 3">
    <name type="scientific">Diplocarpon coronariae</name>
    <dbReference type="NCBI Taxonomy" id="2795749"/>
    <lineage>
        <taxon>Eukaryota</taxon>
        <taxon>Fungi</taxon>
        <taxon>Dikarya</taxon>
        <taxon>Ascomycota</taxon>
        <taxon>Pezizomycotina</taxon>
        <taxon>Leotiomycetes</taxon>
        <taxon>Helotiales</taxon>
        <taxon>Drepanopezizaceae</taxon>
        <taxon>Diplocarpon</taxon>
    </lineage>
</organism>
<evidence type="ECO:0000313" key="2">
    <source>
        <dbReference type="EMBL" id="OWP03547.1"/>
    </source>
</evidence>
<dbReference type="EMBL" id="MZNU01000176">
    <property type="protein sequence ID" value="OWP03547.1"/>
    <property type="molecule type" value="Genomic_DNA"/>
</dbReference>
<accession>A0A218Z674</accession>
<evidence type="ECO:0000313" key="3">
    <source>
        <dbReference type="Proteomes" id="UP000242519"/>
    </source>
</evidence>
<feature type="compositionally biased region" description="Basic and acidic residues" evidence="1">
    <location>
        <begin position="203"/>
        <end position="212"/>
    </location>
</feature>
<keyword evidence="3" id="KW-1185">Reference proteome</keyword>
<comment type="caution">
    <text evidence="2">The sequence shown here is derived from an EMBL/GenBank/DDBJ whole genome shotgun (WGS) entry which is preliminary data.</text>
</comment>
<feature type="region of interest" description="Disordered" evidence="1">
    <location>
        <begin position="146"/>
        <end position="221"/>
    </location>
</feature>
<feature type="compositionally biased region" description="Basic and acidic residues" evidence="1">
    <location>
        <begin position="177"/>
        <end position="188"/>
    </location>
</feature>
<name>A0A218Z674_9HELO</name>
<evidence type="ECO:0000256" key="1">
    <source>
        <dbReference type="SAM" id="MobiDB-lite"/>
    </source>
</evidence>
<reference evidence="2 3" key="1">
    <citation type="submission" date="2017-04" db="EMBL/GenBank/DDBJ databases">
        <title>Draft genome sequence of Marssonina coronaria NL1: causal agent of apple blotch.</title>
        <authorList>
            <person name="Cheng Q."/>
        </authorList>
    </citation>
    <scope>NUCLEOTIDE SEQUENCE [LARGE SCALE GENOMIC DNA]</scope>
    <source>
        <strain evidence="2 3">NL1</strain>
    </source>
</reference>
<proteinExistence type="predicted"/>
<protein>
    <submittedName>
        <fullName evidence="2">Uncharacterized protein</fullName>
    </submittedName>
</protein>
<feature type="region of interest" description="Disordered" evidence="1">
    <location>
        <begin position="1"/>
        <end position="43"/>
    </location>
</feature>
<dbReference type="AlphaFoldDB" id="A0A218Z674"/>
<gene>
    <name evidence="2" type="ORF">B2J93_7565</name>
</gene>
<sequence>MKLLGYVDHTRGRKAYSRSDSPRARTSRHGPRAPTANGGRGIMADSAPRLGFLSHHAELRRLSSVLENRSLLLKRARTGRPGYHDIPPWLDHAPAALPHSSVDGAARAFARARDRTVRLESPDDTLPGGGGRGRAQRLRRLRLDHYPMIPSPMPCEGAQDGQIRRRCSSDLGPAPARQEREESRETRAKRAIQPKYGTAERTFGSEHPDPDRNPVLAEPDP</sequence>
<dbReference type="Proteomes" id="UP000242519">
    <property type="component" value="Unassembled WGS sequence"/>
</dbReference>
<dbReference type="InParanoid" id="A0A218Z674"/>